<evidence type="ECO:0000256" key="6">
    <source>
        <dbReference type="ARBA" id="ARBA00023125"/>
    </source>
</evidence>
<evidence type="ECO:0000256" key="1">
    <source>
        <dbReference type="ARBA" id="ARBA00004123"/>
    </source>
</evidence>
<keyword evidence="4" id="KW-0862">Zinc</keyword>
<sequence length="304" mass="33761">MTPMNLNSSPFILERNEEHDDQHPLQFGVNHHIASSSSLSCHYFFNSTQDPTGYYRHELYQPQQHQEDEHYAYGSGSYDVENKVDTGLKLTLWKKVNPSESVSEINNNNPVKWMSSKMRLMHKTKNSDRVALKITSSGTTKYENHQKQPSSSLETDLSSNSTSNNNSPIRVCADCNTTKTPLWRSGPKGPKSLCNACGIRQRKARRAMAAAAAADANGTAITTEVSPMKIKVHYKDKTGKSEHAAQLKKRSKITAGPSNDKKKLGLEDFLINLSKNLASNRVFPQDEKDAAILLMALSSGLVHG</sequence>
<evidence type="ECO:0000256" key="11">
    <source>
        <dbReference type="SAM" id="MobiDB-lite"/>
    </source>
</evidence>
<keyword evidence="7" id="KW-0804">Transcription</keyword>
<evidence type="ECO:0000256" key="2">
    <source>
        <dbReference type="ARBA" id="ARBA00022723"/>
    </source>
</evidence>
<dbReference type="FunFam" id="3.30.50.10:FF:000055">
    <property type="entry name" value="GATA transcription factor 21"/>
    <property type="match status" value="1"/>
</dbReference>
<proteinExistence type="inferred from homology"/>
<evidence type="ECO:0000256" key="10">
    <source>
        <dbReference type="PROSITE-ProRule" id="PRU00094"/>
    </source>
</evidence>
<dbReference type="Gene3D" id="3.30.50.10">
    <property type="entry name" value="Erythroid Transcription Factor GATA-1, subunit A"/>
    <property type="match status" value="1"/>
</dbReference>
<accession>A0AAD2EAY8</accession>
<dbReference type="Pfam" id="PF00320">
    <property type="entry name" value="GATA"/>
    <property type="match status" value="1"/>
</dbReference>
<dbReference type="PROSITE" id="PS50114">
    <property type="entry name" value="GATA_ZN_FINGER_2"/>
    <property type="match status" value="1"/>
</dbReference>
<evidence type="ECO:0000256" key="3">
    <source>
        <dbReference type="ARBA" id="ARBA00022771"/>
    </source>
</evidence>
<dbReference type="PANTHER" id="PTHR47255:SF4">
    <property type="entry name" value="GATA ZINC FINGER DOMAIN-CONTAINING PROTEIN 12"/>
    <property type="match status" value="1"/>
</dbReference>
<organism evidence="13 14">
    <name type="scientific">Fraxinus pennsylvanica</name>
    <dbReference type="NCBI Taxonomy" id="56036"/>
    <lineage>
        <taxon>Eukaryota</taxon>
        <taxon>Viridiplantae</taxon>
        <taxon>Streptophyta</taxon>
        <taxon>Embryophyta</taxon>
        <taxon>Tracheophyta</taxon>
        <taxon>Spermatophyta</taxon>
        <taxon>Magnoliopsida</taxon>
        <taxon>eudicotyledons</taxon>
        <taxon>Gunneridae</taxon>
        <taxon>Pentapetalae</taxon>
        <taxon>asterids</taxon>
        <taxon>lamiids</taxon>
        <taxon>Lamiales</taxon>
        <taxon>Oleaceae</taxon>
        <taxon>Oleeae</taxon>
        <taxon>Fraxinus</taxon>
    </lineage>
</organism>
<dbReference type="SUPFAM" id="SSF57716">
    <property type="entry name" value="Glucocorticoid receptor-like (DNA-binding domain)"/>
    <property type="match status" value="1"/>
</dbReference>
<evidence type="ECO:0000256" key="9">
    <source>
        <dbReference type="ARBA" id="ARBA00024019"/>
    </source>
</evidence>
<dbReference type="GO" id="GO:0005634">
    <property type="term" value="C:nucleus"/>
    <property type="evidence" value="ECO:0007669"/>
    <property type="project" value="UniProtKB-SubCell"/>
</dbReference>
<dbReference type="Proteomes" id="UP000834106">
    <property type="component" value="Chromosome 19"/>
</dbReference>
<keyword evidence="2" id="KW-0479">Metal-binding</keyword>
<feature type="region of interest" description="Disordered" evidence="11">
    <location>
        <begin position="136"/>
        <end position="168"/>
    </location>
</feature>
<keyword evidence="8" id="KW-0539">Nucleus</keyword>
<feature type="region of interest" description="Disordered" evidence="11">
    <location>
        <begin position="240"/>
        <end position="259"/>
    </location>
</feature>
<dbReference type="InterPro" id="IPR013088">
    <property type="entry name" value="Znf_NHR/GATA"/>
</dbReference>
<keyword evidence="14" id="KW-1185">Reference proteome</keyword>
<dbReference type="GO" id="GO:0006355">
    <property type="term" value="P:regulation of DNA-templated transcription"/>
    <property type="evidence" value="ECO:0007669"/>
    <property type="project" value="InterPro"/>
</dbReference>
<reference evidence="13" key="1">
    <citation type="submission" date="2023-05" db="EMBL/GenBank/DDBJ databases">
        <authorList>
            <person name="Huff M."/>
        </authorList>
    </citation>
    <scope>NUCLEOTIDE SEQUENCE</scope>
</reference>
<dbReference type="PROSITE" id="PS00344">
    <property type="entry name" value="GATA_ZN_FINGER_1"/>
    <property type="match status" value="1"/>
</dbReference>
<evidence type="ECO:0000256" key="8">
    <source>
        <dbReference type="ARBA" id="ARBA00023242"/>
    </source>
</evidence>
<keyword evidence="3 10" id="KW-0863">Zinc-finger</keyword>
<dbReference type="PANTHER" id="PTHR47255">
    <property type="entry name" value="GATA TRANSCRIPTION FACTOR 22-RELATED"/>
    <property type="match status" value="1"/>
</dbReference>
<dbReference type="AlphaFoldDB" id="A0AAD2EAY8"/>
<evidence type="ECO:0000259" key="12">
    <source>
        <dbReference type="PROSITE" id="PS50114"/>
    </source>
</evidence>
<evidence type="ECO:0000313" key="14">
    <source>
        <dbReference type="Proteomes" id="UP000834106"/>
    </source>
</evidence>
<dbReference type="GO" id="GO:0008270">
    <property type="term" value="F:zinc ion binding"/>
    <property type="evidence" value="ECO:0007669"/>
    <property type="project" value="UniProtKB-KW"/>
</dbReference>
<keyword evidence="5" id="KW-0805">Transcription regulation</keyword>
<comment type="similarity">
    <text evidence="9">Belongs to the type IV zinc-finger family. Class B subfamily.</text>
</comment>
<dbReference type="SMART" id="SM00401">
    <property type="entry name" value="ZnF_GATA"/>
    <property type="match status" value="1"/>
</dbReference>
<evidence type="ECO:0000313" key="13">
    <source>
        <dbReference type="EMBL" id="CAI9782668.1"/>
    </source>
</evidence>
<name>A0AAD2EAY8_9LAMI</name>
<evidence type="ECO:0000256" key="5">
    <source>
        <dbReference type="ARBA" id="ARBA00023015"/>
    </source>
</evidence>
<comment type="subcellular location">
    <subcellularLocation>
        <location evidence="1">Nucleus</location>
    </subcellularLocation>
</comment>
<dbReference type="EMBL" id="OU503054">
    <property type="protein sequence ID" value="CAI9782668.1"/>
    <property type="molecule type" value="Genomic_DNA"/>
</dbReference>
<gene>
    <name evidence="13" type="ORF">FPE_LOCUS30098</name>
</gene>
<evidence type="ECO:0000256" key="7">
    <source>
        <dbReference type="ARBA" id="ARBA00023163"/>
    </source>
</evidence>
<feature type="compositionally biased region" description="Low complexity" evidence="11">
    <location>
        <begin position="150"/>
        <end position="167"/>
    </location>
</feature>
<feature type="domain" description="GATA-type" evidence="12">
    <location>
        <begin position="166"/>
        <end position="202"/>
    </location>
</feature>
<dbReference type="CDD" id="cd00202">
    <property type="entry name" value="ZnF_GATA"/>
    <property type="match status" value="1"/>
</dbReference>
<dbReference type="GO" id="GO:0000976">
    <property type="term" value="F:transcription cis-regulatory region binding"/>
    <property type="evidence" value="ECO:0007669"/>
    <property type="project" value="UniProtKB-ARBA"/>
</dbReference>
<keyword evidence="6" id="KW-0238">DNA-binding</keyword>
<dbReference type="InterPro" id="IPR052138">
    <property type="entry name" value="GATA_ZnFinger_Domain"/>
</dbReference>
<protein>
    <recommendedName>
        <fullName evidence="12">GATA-type domain-containing protein</fullName>
    </recommendedName>
</protein>
<evidence type="ECO:0000256" key="4">
    <source>
        <dbReference type="ARBA" id="ARBA00022833"/>
    </source>
</evidence>
<dbReference type="InterPro" id="IPR000679">
    <property type="entry name" value="Znf_GATA"/>
</dbReference>